<evidence type="ECO:0000256" key="1">
    <source>
        <dbReference type="ARBA" id="ARBA00006547"/>
    </source>
</evidence>
<dbReference type="InterPro" id="IPR053710">
    <property type="entry name" value="Arylamine_NAT_domain_sf"/>
</dbReference>
<protein>
    <submittedName>
        <fullName evidence="3">Arylamine N-acetyltransferase</fullName>
    </submittedName>
</protein>
<name>A0A9X4L7G6_9STAP</name>
<gene>
    <name evidence="3" type="ORF">M4L89_14185</name>
</gene>
<dbReference type="AlphaFoldDB" id="A0A9X4L7G6"/>
<proteinExistence type="inferred from homology"/>
<comment type="similarity">
    <text evidence="1 2">Belongs to the arylamine N-acetyltransferase family.</text>
</comment>
<dbReference type="InterPro" id="IPR038765">
    <property type="entry name" value="Papain-like_cys_pep_sf"/>
</dbReference>
<organism evidence="3 4">
    <name type="scientific">Staphylococcus equorum</name>
    <dbReference type="NCBI Taxonomy" id="246432"/>
    <lineage>
        <taxon>Bacteria</taxon>
        <taxon>Bacillati</taxon>
        <taxon>Bacillota</taxon>
        <taxon>Bacilli</taxon>
        <taxon>Bacillales</taxon>
        <taxon>Staphylococcaceae</taxon>
        <taxon>Staphylococcus</taxon>
    </lineage>
</organism>
<sequence length="261" mass="30633">MTNFKRLEAYLNINSDYYNKVDLEMLNHYIHQYVLHVPFENINVQNKQLIALDDETMLHKIIQEHRGGFCYEQNRLFHNFLKEKGFDVYMVSATINTGKEWAMEGSHMALIVSLNHHKYLVDVGYADVPKKAMPLIRNQNEVIDVNGKFRVKHIDTYTIEMQKYKKDDWETQYRAIDISKTLKDFAAGIEFNQHHSDSIFVQKLLVSKAKTYGRVTLSNAHLTIAKNGEVQKIPVTQNNYQTLLSDYFGIDDIRIQTFEQY</sequence>
<dbReference type="Gene3D" id="3.30.2140.20">
    <property type="match status" value="1"/>
</dbReference>
<dbReference type="KEGG" id="seqo:SE1039_02190"/>
<dbReference type="PANTHER" id="PTHR11786">
    <property type="entry name" value="N-HYDROXYARYLAMINE O-ACETYLTRANSFERASE"/>
    <property type="match status" value="1"/>
</dbReference>
<dbReference type="SUPFAM" id="SSF54001">
    <property type="entry name" value="Cysteine proteinases"/>
    <property type="match status" value="1"/>
</dbReference>
<dbReference type="PANTHER" id="PTHR11786:SF0">
    <property type="entry name" value="ARYLAMINE N-ACETYLTRANSFERASE 4-RELATED"/>
    <property type="match status" value="1"/>
</dbReference>
<dbReference type="GO" id="GO:0016407">
    <property type="term" value="F:acetyltransferase activity"/>
    <property type="evidence" value="ECO:0007669"/>
    <property type="project" value="InterPro"/>
</dbReference>
<accession>A0A9X4L7G6</accession>
<evidence type="ECO:0000256" key="2">
    <source>
        <dbReference type="RuleBase" id="RU003452"/>
    </source>
</evidence>
<dbReference type="InterPro" id="IPR001447">
    <property type="entry name" value="Arylamine_N-AcTrfase"/>
</dbReference>
<comment type="caution">
    <text evidence="3">The sequence shown here is derived from an EMBL/GenBank/DDBJ whole genome shotgun (WGS) entry which is preliminary data.</text>
</comment>
<dbReference type="Proteomes" id="UP001152422">
    <property type="component" value="Unassembled WGS sequence"/>
</dbReference>
<dbReference type="RefSeq" id="WP_002506000.1">
    <property type="nucleotide sequence ID" value="NZ_CP013114.1"/>
</dbReference>
<reference evidence="3" key="1">
    <citation type="submission" date="2022-05" db="EMBL/GenBank/DDBJ databases">
        <title>Comparative genomics of Staphylococcus equorum isolates.</title>
        <authorList>
            <person name="Luelf R.H."/>
        </authorList>
    </citation>
    <scope>NUCLEOTIDE SEQUENCE</scope>
    <source>
        <strain evidence="3">TMW 2.2497</strain>
    </source>
</reference>
<dbReference type="PRINTS" id="PR01543">
    <property type="entry name" value="ANATRNSFRASE"/>
</dbReference>
<keyword evidence="4" id="KW-1185">Reference proteome</keyword>
<dbReference type="EMBL" id="JAMBQA010000014">
    <property type="protein sequence ID" value="MDG0847366.1"/>
    <property type="molecule type" value="Genomic_DNA"/>
</dbReference>
<dbReference type="Pfam" id="PF00797">
    <property type="entry name" value="Acetyltransf_2"/>
    <property type="match status" value="1"/>
</dbReference>
<evidence type="ECO:0000313" key="3">
    <source>
        <dbReference type="EMBL" id="MDG0847366.1"/>
    </source>
</evidence>
<evidence type="ECO:0000313" key="4">
    <source>
        <dbReference type="Proteomes" id="UP001152422"/>
    </source>
</evidence>